<dbReference type="EMBL" id="CP071868">
    <property type="protein sequence ID" value="QTE29057.1"/>
    <property type="molecule type" value="Genomic_DNA"/>
</dbReference>
<dbReference type="Gene3D" id="3.40.50.1820">
    <property type="entry name" value="alpha/beta hydrolase"/>
    <property type="match status" value="1"/>
</dbReference>
<feature type="domain" description="AB hydrolase-1" evidence="1">
    <location>
        <begin position="6"/>
        <end position="223"/>
    </location>
</feature>
<name>A0A8A4ZEY6_9MICO</name>
<dbReference type="InterPro" id="IPR000073">
    <property type="entry name" value="AB_hydrolase_1"/>
</dbReference>
<keyword evidence="2" id="KW-0378">Hydrolase</keyword>
<sequence>MADLPVVFVHGIRASRTMWRAQGSIVGRAGYRAVAIDLPGHGDRRGEPFTLAGAVDDLARAVDVVGGRALVVGLSLGGYVAIAHAARYPGQVAGLVAAGCSTRPTPAVVEAWALAARAISRLPDAGAGLNQFLVDRTVPAAGAADLAAGGFALDVMDDVLREMAAATTLADLARVQAPVWIVNGRFDHFRTQERRYLAACRDGRLVVVRGAKHLVALDAPVAFGRVVLAALAQLDR</sequence>
<proteinExistence type="predicted"/>
<accession>A0A8A4ZEY6</accession>
<dbReference type="GO" id="GO:0016787">
    <property type="term" value="F:hydrolase activity"/>
    <property type="evidence" value="ECO:0007669"/>
    <property type="project" value="UniProtKB-KW"/>
</dbReference>
<dbReference type="Pfam" id="PF12697">
    <property type="entry name" value="Abhydrolase_6"/>
    <property type="match status" value="1"/>
</dbReference>
<keyword evidence="3" id="KW-1185">Reference proteome</keyword>
<dbReference type="InterPro" id="IPR050228">
    <property type="entry name" value="Carboxylesterase_BioH"/>
</dbReference>
<organism evidence="2 3">
    <name type="scientific">Pengzhenrongella sicca</name>
    <dbReference type="NCBI Taxonomy" id="2819238"/>
    <lineage>
        <taxon>Bacteria</taxon>
        <taxon>Bacillati</taxon>
        <taxon>Actinomycetota</taxon>
        <taxon>Actinomycetes</taxon>
        <taxon>Micrococcales</taxon>
        <taxon>Pengzhenrongella</taxon>
    </lineage>
</organism>
<reference evidence="2" key="1">
    <citation type="submission" date="2021-03" db="EMBL/GenBank/DDBJ databases">
        <title>Pengzhenrongella sicca gen. nov., sp. nov., a new member of suborder Micrococcineae isolated from High-Arctic tundra soil.</title>
        <authorList>
            <person name="Peng F."/>
        </authorList>
    </citation>
    <scope>NUCLEOTIDE SEQUENCE</scope>
    <source>
        <strain evidence="2">LRZ-2</strain>
    </source>
</reference>
<evidence type="ECO:0000313" key="2">
    <source>
        <dbReference type="EMBL" id="QTE29057.1"/>
    </source>
</evidence>
<dbReference type="RefSeq" id="WP_227423322.1">
    <property type="nucleotide sequence ID" value="NZ_CP071868.1"/>
</dbReference>
<dbReference type="InterPro" id="IPR029058">
    <property type="entry name" value="AB_hydrolase_fold"/>
</dbReference>
<gene>
    <name evidence="2" type="ORF">J4E96_17405</name>
</gene>
<dbReference type="AlphaFoldDB" id="A0A8A4ZEY6"/>
<evidence type="ECO:0000313" key="3">
    <source>
        <dbReference type="Proteomes" id="UP000663937"/>
    </source>
</evidence>
<dbReference type="PANTHER" id="PTHR43194:SF5">
    <property type="entry name" value="PIMELOYL-[ACYL-CARRIER PROTEIN] METHYL ESTER ESTERASE"/>
    <property type="match status" value="1"/>
</dbReference>
<dbReference type="PANTHER" id="PTHR43194">
    <property type="entry name" value="HYDROLASE ALPHA/BETA FOLD FAMILY"/>
    <property type="match status" value="1"/>
</dbReference>
<dbReference type="PRINTS" id="PR00111">
    <property type="entry name" value="ABHYDROLASE"/>
</dbReference>
<evidence type="ECO:0000259" key="1">
    <source>
        <dbReference type="Pfam" id="PF12697"/>
    </source>
</evidence>
<dbReference type="Proteomes" id="UP000663937">
    <property type="component" value="Chromosome"/>
</dbReference>
<protein>
    <submittedName>
        <fullName evidence="2">Alpha/beta hydrolase</fullName>
    </submittedName>
</protein>
<dbReference type="KEGG" id="psic:J4E96_17405"/>
<dbReference type="SUPFAM" id="SSF53474">
    <property type="entry name" value="alpha/beta-Hydrolases"/>
    <property type="match status" value="1"/>
</dbReference>